<reference evidence="1" key="1">
    <citation type="submission" date="2014-09" db="EMBL/GenBank/DDBJ databases">
        <authorList>
            <person name="Magalhaes I.L.F."/>
            <person name="Oliveira U."/>
            <person name="Santos F.R."/>
            <person name="Vidigal T.H.D.A."/>
            <person name="Brescovit A.D."/>
            <person name="Santos A.J."/>
        </authorList>
    </citation>
    <scope>NUCLEOTIDE SEQUENCE</scope>
    <source>
        <tissue evidence="1">Shoot tissue taken approximately 20 cm above the soil surface</tissue>
    </source>
</reference>
<dbReference type="EMBL" id="GBRH01264341">
    <property type="protein sequence ID" value="JAD33554.1"/>
    <property type="molecule type" value="Transcribed_RNA"/>
</dbReference>
<protein>
    <submittedName>
        <fullName evidence="1">Uncharacterized protein</fullName>
    </submittedName>
</protein>
<organism evidence="1">
    <name type="scientific">Arundo donax</name>
    <name type="common">Giant reed</name>
    <name type="synonym">Donax arundinaceus</name>
    <dbReference type="NCBI Taxonomy" id="35708"/>
    <lineage>
        <taxon>Eukaryota</taxon>
        <taxon>Viridiplantae</taxon>
        <taxon>Streptophyta</taxon>
        <taxon>Embryophyta</taxon>
        <taxon>Tracheophyta</taxon>
        <taxon>Spermatophyta</taxon>
        <taxon>Magnoliopsida</taxon>
        <taxon>Liliopsida</taxon>
        <taxon>Poales</taxon>
        <taxon>Poaceae</taxon>
        <taxon>PACMAD clade</taxon>
        <taxon>Arundinoideae</taxon>
        <taxon>Arundineae</taxon>
        <taxon>Arundo</taxon>
    </lineage>
</organism>
<accession>A0A0A8Z2E6</accession>
<proteinExistence type="predicted"/>
<evidence type="ECO:0000313" key="1">
    <source>
        <dbReference type="EMBL" id="JAD33554.1"/>
    </source>
</evidence>
<sequence>MLVGMAPWRPLLLRLSSVRCGNTVKSKVSSRPLMPAPGRRSPTMWLVALQHNMPNHEQIALAGDQEDKLPELPLSKVNFHWRSATSCSLPVAWTVHMRRKKMWMQKRFLGSSMIFLVGVYGNTKSPKVIYSS</sequence>
<name>A0A0A8Z2E6_ARUDO</name>
<dbReference type="AlphaFoldDB" id="A0A0A8Z2E6"/>
<reference evidence="1" key="2">
    <citation type="journal article" date="2015" name="Data Brief">
        <title>Shoot transcriptome of the giant reed, Arundo donax.</title>
        <authorList>
            <person name="Barrero R.A."/>
            <person name="Guerrero F.D."/>
            <person name="Moolhuijzen P."/>
            <person name="Goolsby J.A."/>
            <person name="Tidwell J."/>
            <person name="Bellgard S.E."/>
            <person name="Bellgard M.I."/>
        </authorList>
    </citation>
    <scope>NUCLEOTIDE SEQUENCE</scope>
    <source>
        <tissue evidence="1">Shoot tissue taken approximately 20 cm above the soil surface</tissue>
    </source>
</reference>